<sequence>MLTEDRIREAIIEAGGKQSSKSQIISFGTVDDLDSFTGQENVVEVRSRSTTPQPQDEDASEGLESIDWIHFH</sequence>
<gene>
    <name evidence="2" type="primary">futsch_2</name>
    <name evidence="2" type="ORF">CEXT_484661</name>
</gene>
<accession>A0AAV4M3U5</accession>
<keyword evidence="3" id="KW-1185">Reference proteome</keyword>
<comment type="caution">
    <text evidence="2">The sequence shown here is derived from an EMBL/GenBank/DDBJ whole genome shotgun (WGS) entry which is preliminary data.</text>
</comment>
<feature type="region of interest" description="Disordered" evidence="1">
    <location>
        <begin position="42"/>
        <end position="66"/>
    </location>
</feature>
<evidence type="ECO:0000256" key="1">
    <source>
        <dbReference type="SAM" id="MobiDB-lite"/>
    </source>
</evidence>
<name>A0AAV4M3U5_CAEEX</name>
<proteinExistence type="predicted"/>
<dbReference type="Proteomes" id="UP001054945">
    <property type="component" value="Unassembled WGS sequence"/>
</dbReference>
<dbReference type="AlphaFoldDB" id="A0AAV4M3U5"/>
<dbReference type="EMBL" id="BPLR01001821">
    <property type="protein sequence ID" value="GIX66782.1"/>
    <property type="molecule type" value="Genomic_DNA"/>
</dbReference>
<protein>
    <submittedName>
        <fullName evidence="2">Microtubule-associated protein futsch</fullName>
    </submittedName>
</protein>
<evidence type="ECO:0000313" key="3">
    <source>
        <dbReference type="Proteomes" id="UP001054945"/>
    </source>
</evidence>
<organism evidence="2 3">
    <name type="scientific">Caerostris extrusa</name>
    <name type="common">Bark spider</name>
    <name type="synonym">Caerostris bankana</name>
    <dbReference type="NCBI Taxonomy" id="172846"/>
    <lineage>
        <taxon>Eukaryota</taxon>
        <taxon>Metazoa</taxon>
        <taxon>Ecdysozoa</taxon>
        <taxon>Arthropoda</taxon>
        <taxon>Chelicerata</taxon>
        <taxon>Arachnida</taxon>
        <taxon>Araneae</taxon>
        <taxon>Araneomorphae</taxon>
        <taxon>Entelegynae</taxon>
        <taxon>Araneoidea</taxon>
        <taxon>Araneidae</taxon>
        <taxon>Caerostris</taxon>
    </lineage>
</organism>
<evidence type="ECO:0000313" key="2">
    <source>
        <dbReference type="EMBL" id="GIX66782.1"/>
    </source>
</evidence>
<reference evidence="2 3" key="1">
    <citation type="submission" date="2021-06" db="EMBL/GenBank/DDBJ databases">
        <title>Caerostris extrusa draft genome.</title>
        <authorList>
            <person name="Kono N."/>
            <person name="Arakawa K."/>
        </authorList>
    </citation>
    <scope>NUCLEOTIDE SEQUENCE [LARGE SCALE GENOMIC DNA]</scope>
</reference>